<dbReference type="InterPro" id="IPR050086">
    <property type="entry name" value="MetN_ABC_transporter-like"/>
</dbReference>
<keyword evidence="10" id="KW-0472">Membrane</keyword>
<evidence type="ECO:0000313" key="12">
    <source>
        <dbReference type="EMBL" id="NML92225.1"/>
    </source>
</evidence>
<accession>A0A7Y0G7V0</accession>
<gene>
    <name evidence="12" type="ORF">HHL27_00885</name>
</gene>
<dbReference type="GO" id="GO:0006865">
    <property type="term" value="P:amino acid transport"/>
    <property type="evidence" value="ECO:0007669"/>
    <property type="project" value="UniProtKB-KW"/>
</dbReference>
<dbReference type="InterPro" id="IPR003593">
    <property type="entry name" value="AAA+_ATPase"/>
</dbReference>
<dbReference type="InterPro" id="IPR017871">
    <property type="entry name" value="ABC_transporter-like_CS"/>
</dbReference>
<dbReference type="SMART" id="SM00382">
    <property type="entry name" value="AAA"/>
    <property type="match status" value="1"/>
</dbReference>
<evidence type="ECO:0000256" key="3">
    <source>
        <dbReference type="ARBA" id="ARBA00020019"/>
    </source>
</evidence>
<dbReference type="EMBL" id="JABBGM010000001">
    <property type="protein sequence ID" value="NML92225.1"/>
    <property type="molecule type" value="Genomic_DNA"/>
</dbReference>
<proteinExistence type="inferred from homology"/>
<keyword evidence="9" id="KW-0029">Amino-acid transport</keyword>
<evidence type="ECO:0000256" key="9">
    <source>
        <dbReference type="ARBA" id="ARBA00022970"/>
    </source>
</evidence>
<dbReference type="GO" id="GO:0005886">
    <property type="term" value="C:plasma membrane"/>
    <property type="evidence" value="ECO:0007669"/>
    <property type="project" value="UniProtKB-ARBA"/>
</dbReference>
<feature type="domain" description="ABC transporter" evidence="11">
    <location>
        <begin position="2"/>
        <end position="239"/>
    </location>
</feature>
<dbReference type="InterPro" id="IPR045865">
    <property type="entry name" value="ACT-like_dom_sf"/>
</dbReference>
<dbReference type="InterPro" id="IPR041701">
    <property type="entry name" value="MetN_ABC"/>
</dbReference>
<dbReference type="Pfam" id="PF09383">
    <property type="entry name" value="NIL"/>
    <property type="match status" value="1"/>
</dbReference>
<comment type="function">
    <text evidence="1">Part of the ABC transporter FtsEX involved in cellular division. Important for assembly or stability of the septal ring.</text>
</comment>
<evidence type="ECO:0000256" key="2">
    <source>
        <dbReference type="ARBA" id="ARBA00005417"/>
    </source>
</evidence>
<protein>
    <recommendedName>
        <fullName evidence="3">Cell division ATP-binding protein FtsE</fullName>
    </recommendedName>
</protein>
<dbReference type="PANTHER" id="PTHR43166:SF30">
    <property type="entry name" value="METHIONINE IMPORT ATP-BINDING PROTEIN METN"/>
    <property type="match status" value="1"/>
</dbReference>
<evidence type="ECO:0000256" key="4">
    <source>
        <dbReference type="ARBA" id="ARBA00022448"/>
    </source>
</evidence>
<keyword evidence="6" id="KW-0547">Nucleotide-binding</keyword>
<organism evidence="12 13">
    <name type="scientific">Novosphingobium olei</name>
    <dbReference type="NCBI Taxonomy" id="2728851"/>
    <lineage>
        <taxon>Bacteria</taxon>
        <taxon>Pseudomonadati</taxon>
        <taxon>Pseudomonadota</taxon>
        <taxon>Alphaproteobacteria</taxon>
        <taxon>Sphingomonadales</taxon>
        <taxon>Sphingomonadaceae</taxon>
        <taxon>Novosphingobium</taxon>
    </lineage>
</organism>
<evidence type="ECO:0000256" key="7">
    <source>
        <dbReference type="ARBA" id="ARBA00022840"/>
    </source>
</evidence>
<dbReference type="GO" id="GO:0016887">
    <property type="term" value="F:ATP hydrolysis activity"/>
    <property type="evidence" value="ECO:0007669"/>
    <property type="project" value="InterPro"/>
</dbReference>
<evidence type="ECO:0000256" key="5">
    <source>
        <dbReference type="ARBA" id="ARBA00022475"/>
    </source>
</evidence>
<evidence type="ECO:0000256" key="8">
    <source>
        <dbReference type="ARBA" id="ARBA00022967"/>
    </source>
</evidence>
<dbReference type="AlphaFoldDB" id="A0A7Y0G7V0"/>
<sequence length="324" mass="33463">MIRLEGVHKRFPGAGGAALDGVNLAIARGEVFGIIGRSGAGKSTLVRMINGLERPSAGRVTLDGVDVAALAPADLRALRRRVGMIFQGFGLLSSATAAQNIALPLRIAGTPAREVAARVAELLGMVGLTDHADKYPAQLSGGQKQRVGIARALATRPDVLLCDEATSALDPETTRDVLALIAALNRDLGLTIVLITHEMDVVRQVCGRVAVLHAGKVVESGATVDVVLDPRHAETRSLLAEEGGAPSYRHSFAGEIVRFTARGEAAAGPLISRIARETGTEIAILEGRVGHLGDTPYAQLTLGLSAGNIAAARAALAQAGVIGA</sequence>
<dbReference type="InterPro" id="IPR027417">
    <property type="entry name" value="P-loop_NTPase"/>
</dbReference>
<keyword evidence="8" id="KW-1278">Translocase</keyword>
<comment type="caution">
    <text evidence="12">The sequence shown here is derived from an EMBL/GenBank/DDBJ whole genome shotgun (WGS) entry which is preliminary data.</text>
</comment>
<dbReference type="Gene3D" id="3.30.70.260">
    <property type="match status" value="1"/>
</dbReference>
<dbReference type="PROSITE" id="PS00211">
    <property type="entry name" value="ABC_TRANSPORTER_1"/>
    <property type="match status" value="1"/>
</dbReference>
<dbReference type="FunFam" id="3.40.50.300:FF:000056">
    <property type="entry name" value="Cell division ATP-binding protein FtsE"/>
    <property type="match status" value="1"/>
</dbReference>
<keyword evidence="13" id="KW-1185">Reference proteome</keyword>
<dbReference type="Proteomes" id="UP000583556">
    <property type="component" value="Unassembled WGS sequence"/>
</dbReference>
<evidence type="ECO:0000256" key="1">
    <source>
        <dbReference type="ARBA" id="ARBA00002579"/>
    </source>
</evidence>
<dbReference type="SUPFAM" id="SSF52540">
    <property type="entry name" value="P-loop containing nucleoside triphosphate hydrolases"/>
    <property type="match status" value="1"/>
</dbReference>
<dbReference type="SUPFAM" id="SSF55021">
    <property type="entry name" value="ACT-like"/>
    <property type="match status" value="1"/>
</dbReference>
<dbReference type="RefSeq" id="WP_169491497.1">
    <property type="nucleotide sequence ID" value="NZ_JABBGM010000001.1"/>
</dbReference>
<evidence type="ECO:0000256" key="6">
    <source>
        <dbReference type="ARBA" id="ARBA00022741"/>
    </source>
</evidence>
<evidence type="ECO:0000256" key="10">
    <source>
        <dbReference type="ARBA" id="ARBA00023136"/>
    </source>
</evidence>
<keyword evidence="7 12" id="KW-0067">ATP-binding</keyword>
<dbReference type="PANTHER" id="PTHR43166">
    <property type="entry name" value="AMINO ACID IMPORT ATP-BINDING PROTEIN"/>
    <property type="match status" value="1"/>
</dbReference>
<keyword evidence="5" id="KW-1003">Cell membrane</keyword>
<dbReference type="InterPro" id="IPR003439">
    <property type="entry name" value="ABC_transporter-like_ATP-bd"/>
</dbReference>
<comment type="similarity">
    <text evidence="2">Belongs to the ABC transporter superfamily.</text>
</comment>
<name>A0A7Y0G7V0_9SPHN</name>
<dbReference type="PROSITE" id="PS50893">
    <property type="entry name" value="ABC_TRANSPORTER_2"/>
    <property type="match status" value="1"/>
</dbReference>
<dbReference type="SMART" id="SM00930">
    <property type="entry name" value="NIL"/>
    <property type="match status" value="1"/>
</dbReference>
<dbReference type="CDD" id="cd03258">
    <property type="entry name" value="ABC_MetN_methionine_transporter"/>
    <property type="match status" value="1"/>
</dbReference>
<keyword evidence="4" id="KW-0813">Transport</keyword>
<dbReference type="InterPro" id="IPR018449">
    <property type="entry name" value="NIL_domain"/>
</dbReference>
<evidence type="ECO:0000313" key="13">
    <source>
        <dbReference type="Proteomes" id="UP000583556"/>
    </source>
</evidence>
<evidence type="ECO:0000259" key="11">
    <source>
        <dbReference type="PROSITE" id="PS50893"/>
    </source>
</evidence>
<reference evidence="12 13" key="1">
    <citation type="submission" date="2020-04" db="EMBL/GenBank/DDBJ databases">
        <title>Novosphingobium sp. TW-4 isolated from soil.</title>
        <authorList>
            <person name="Dahal R.H."/>
            <person name="Chaudhary D.K."/>
        </authorList>
    </citation>
    <scope>NUCLEOTIDE SEQUENCE [LARGE SCALE GENOMIC DNA]</scope>
    <source>
        <strain evidence="12 13">TW-4</strain>
    </source>
</reference>
<dbReference type="Gene3D" id="3.40.50.300">
    <property type="entry name" value="P-loop containing nucleotide triphosphate hydrolases"/>
    <property type="match status" value="1"/>
</dbReference>
<dbReference type="Pfam" id="PF00005">
    <property type="entry name" value="ABC_tran"/>
    <property type="match status" value="1"/>
</dbReference>
<dbReference type="GO" id="GO:0005524">
    <property type="term" value="F:ATP binding"/>
    <property type="evidence" value="ECO:0007669"/>
    <property type="project" value="UniProtKB-KW"/>
</dbReference>